<evidence type="ECO:0000313" key="5">
    <source>
        <dbReference type="Proteomes" id="UP000320762"/>
    </source>
</evidence>
<dbReference type="InterPro" id="IPR029962">
    <property type="entry name" value="TBL"/>
</dbReference>
<evidence type="ECO:0000256" key="2">
    <source>
        <dbReference type="SAM" id="SignalP"/>
    </source>
</evidence>
<accession>A0A550CI52</accession>
<evidence type="ECO:0000313" key="4">
    <source>
        <dbReference type="EMBL" id="TRM64463.1"/>
    </source>
</evidence>
<evidence type="ECO:0000256" key="1">
    <source>
        <dbReference type="ARBA" id="ARBA00007727"/>
    </source>
</evidence>
<dbReference type="InterPro" id="IPR026057">
    <property type="entry name" value="TBL_C"/>
</dbReference>
<comment type="caution">
    <text evidence="4">The sequence shown here is derived from an EMBL/GenBank/DDBJ whole genome shotgun (WGS) entry which is preliminary data.</text>
</comment>
<evidence type="ECO:0000259" key="3">
    <source>
        <dbReference type="Pfam" id="PF13839"/>
    </source>
</evidence>
<dbReference type="PANTHER" id="PTHR32285:SF48">
    <property type="entry name" value="PROTEIN TRICHOME BIREFRINGENCE-LIKE 19"/>
    <property type="match status" value="1"/>
</dbReference>
<dbReference type="GO" id="GO:0016413">
    <property type="term" value="F:O-acetyltransferase activity"/>
    <property type="evidence" value="ECO:0007669"/>
    <property type="project" value="InterPro"/>
</dbReference>
<organism evidence="4 5">
    <name type="scientific">Schizophyllum amplum</name>
    <dbReference type="NCBI Taxonomy" id="97359"/>
    <lineage>
        <taxon>Eukaryota</taxon>
        <taxon>Fungi</taxon>
        <taxon>Dikarya</taxon>
        <taxon>Basidiomycota</taxon>
        <taxon>Agaricomycotina</taxon>
        <taxon>Agaricomycetes</taxon>
        <taxon>Agaricomycetidae</taxon>
        <taxon>Agaricales</taxon>
        <taxon>Schizophyllaceae</taxon>
        <taxon>Schizophyllum</taxon>
    </lineage>
</organism>
<feature type="signal peptide" evidence="2">
    <location>
        <begin position="1"/>
        <end position="20"/>
    </location>
</feature>
<proteinExistence type="inferred from homology"/>
<comment type="similarity">
    <text evidence="1">Belongs to the PC-esterase family. TBL subfamily.</text>
</comment>
<reference evidence="4 5" key="1">
    <citation type="journal article" date="2019" name="New Phytol.">
        <title>Comparative genomics reveals unique wood-decay strategies and fruiting body development in the Schizophyllaceae.</title>
        <authorList>
            <person name="Almasi E."/>
            <person name="Sahu N."/>
            <person name="Krizsan K."/>
            <person name="Balint B."/>
            <person name="Kovacs G.M."/>
            <person name="Kiss B."/>
            <person name="Cseklye J."/>
            <person name="Drula E."/>
            <person name="Henrissat B."/>
            <person name="Nagy I."/>
            <person name="Chovatia M."/>
            <person name="Adam C."/>
            <person name="LaButti K."/>
            <person name="Lipzen A."/>
            <person name="Riley R."/>
            <person name="Grigoriev I.V."/>
            <person name="Nagy L.G."/>
        </authorList>
    </citation>
    <scope>NUCLEOTIDE SEQUENCE [LARGE SCALE GENOMIC DNA]</scope>
    <source>
        <strain evidence="4 5">NL-1724</strain>
    </source>
</reference>
<sequence>MYSFRRRSTFLPLFVLAALGTLYVLRRAPHDYVDAVVEYIPSNEVPVEQEFENEAYPPPPPAHPDKVEEVLAPPPPKHDFCKGTECGTGRWRARSPAFGALSELQKAYANKYDHVWQQCLIPASEQMPEAERKERESRRLVDVLNWEWVPSGGKLLMDFDALEFTIRMLKSPGGMILMGDSITRQWHVTMSWKLRQAGVIPEIDAPHLPHQDVPHFIRYTIHPNTPVREYLLKQAGVPESRLERPFLTMVENHLSIPHTDIRKITDTPADYPWDHKHPQVDAWHQYVKEMVAPVAGEEASVTEDSVVVMNTGAHWSRGVLYFLRRWEDPDVEMEKLHDAYRAMMRIHIDALGALPRLSVLYRSTAPGHPACERRLAPYADGPDAREKEADLPAHIMAETDDPDMKSVRRRWDWDQFSVHNEFWRAEIGRLMEERGKVAARAHEGMGNGVHGQADVAARAAGAKWYYLDIYDLSLQRPDAHDNPGTDCLHWCMPAVLDEWTRLLYHQLTMIEHGD</sequence>
<feature type="chain" id="PRO_5022184208" description="Trichome birefringence-like C-terminal domain-containing protein" evidence="2">
    <location>
        <begin position="21"/>
        <end position="514"/>
    </location>
</feature>
<protein>
    <recommendedName>
        <fullName evidence="3">Trichome birefringence-like C-terminal domain-containing protein</fullName>
    </recommendedName>
</protein>
<name>A0A550CI52_9AGAR</name>
<keyword evidence="5" id="KW-1185">Reference proteome</keyword>
<dbReference type="EMBL" id="VDMD01000007">
    <property type="protein sequence ID" value="TRM64463.1"/>
    <property type="molecule type" value="Genomic_DNA"/>
</dbReference>
<dbReference type="OrthoDB" id="630188at2759"/>
<keyword evidence="2" id="KW-0732">Signal</keyword>
<dbReference type="Proteomes" id="UP000320762">
    <property type="component" value="Unassembled WGS sequence"/>
</dbReference>
<feature type="domain" description="Trichome birefringence-like C-terminal" evidence="3">
    <location>
        <begin position="452"/>
        <end position="505"/>
    </location>
</feature>
<dbReference type="AlphaFoldDB" id="A0A550CI52"/>
<dbReference type="Pfam" id="PF13839">
    <property type="entry name" value="PC-Esterase"/>
    <property type="match status" value="1"/>
</dbReference>
<gene>
    <name evidence="4" type="ORF">BD626DRAFT_491897</name>
</gene>
<dbReference type="PANTHER" id="PTHR32285">
    <property type="entry name" value="PROTEIN TRICHOME BIREFRINGENCE-LIKE 9-RELATED"/>
    <property type="match status" value="1"/>
</dbReference>